<dbReference type="EMBL" id="CAJNOT010001517">
    <property type="protein sequence ID" value="CAF1211551.1"/>
    <property type="molecule type" value="Genomic_DNA"/>
</dbReference>
<keyword evidence="9 10" id="KW-0371">Homeobox</keyword>
<dbReference type="GO" id="GO:0000981">
    <property type="term" value="F:DNA-binding transcription factor activity, RNA polymerase II-specific"/>
    <property type="evidence" value="ECO:0007669"/>
    <property type="project" value="TreeGrafter"/>
</dbReference>
<keyword evidence="4" id="KW-0563">Paired box</keyword>
<dbReference type="InterPro" id="IPR036388">
    <property type="entry name" value="WH-like_DNA-bd_sf"/>
</dbReference>
<evidence type="ECO:0000256" key="11">
    <source>
        <dbReference type="SAM" id="MobiDB-lite"/>
    </source>
</evidence>
<dbReference type="GO" id="GO:0000978">
    <property type="term" value="F:RNA polymerase II cis-regulatory region sequence-specific DNA binding"/>
    <property type="evidence" value="ECO:0007669"/>
    <property type="project" value="TreeGrafter"/>
</dbReference>
<dbReference type="InterPro" id="IPR009057">
    <property type="entry name" value="Homeodomain-like_sf"/>
</dbReference>
<dbReference type="SUPFAM" id="SSF46689">
    <property type="entry name" value="Homeodomain-like"/>
    <property type="match status" value="2"/>
</dbReference>
<dbReference type="PRINTS" id="PR00027">
    <property type="entry name" value="PAIREDBOX"/>
</dbReference>
<dbReference type="PANTHER" id="PTHR45636:SF41">
    <property type="entry name" value="PAIRED BOX PROTEIN PAX-6-RELATED"/>
    <property type="match status" value="1"/>
</dbReference>
<keyword evidence="3" id="KW-0217">Developmental protein</keyword>
<evidence type="ECO:0000313" key="17">
    <source>
        <dbReference type="Proteomes" id="UP000663854"/>
    </source>
</evidence>
<feature type="domain" description="Homeobox" evidence="12">
    <location>
        <begin position="183"/>
        <end position="222"/>
    </location>
</feature>
<evidence type="ECO:0000256" key="3">
    <source>
        <dbReference type="ARBA" id="ARBA00022473"/>
    </source>
</evidence>
<keyword evidence="5" id="KW-0805">Transcription regulation</keyword>
<dbReference type="Gene3D" id="1.10.10.10">
    <property type="entry name" value="Winged helix-like DNA-binding domain superfamily/Winged helix DNA-binding domain"/>
    <property type="match status" value="2"/>
</dbReference>
<evidence type="ECO:0000256" key="10">
    <source>
        <dbReference type="RuleBase" id="RU000682"/>
    </source>
</evidence>
<evidence type="ECO:0000313" key="14">
    <source>
        <dbReference type="EMBL" id="CAF1183249.1"/>
    </source>
</evidence>
<dbReference type="GO" id="GO:0005634">
    <property type="term" value="C:nucleus"/>
    <property type="evidence" value="ECO:0007669"/>
    <property type="project" value="UniProtKB-SubCell"/>
</dbReference>
<dbReference type="InterPro" id="IPR043565">
    <property type="entry name" value="PAX_fam"/>
</dbReference>
<evidence type="ECO:0000256" key="8">
    <source>
        <dbReference type="ARBA" id="ARBA00023242"/>
    </source>
</evidence>
<name>A0A814V291_9BILA</name>
<evidence type="ECO:0000313" key="18">
    <source>
        <dbReference type="Proteomes" id="UP000663870"/>
    </source>
</evidence>
<feature type="compositionally biased region" description="Low complexity" evidence="11">
    <location>
        <begin position="146"/>
        <end position="158"/>
    </location>
</feature>
<evidence type="ECO:0000259" key="12">
    <source>
        <dbReference type="PROSITE" id="PS50071"/>
    </source>
</evidence>
<dbReference type="Proteomes" id="UP000663854">
    <property type="component" value="Unassembled WGS sequence"/>
</dbReference>
<reference evidence="14" key="1">
    <citation type="submission" date="2021-02" db="EMBL/GenBank/DDBJ databases">
        <authorList>
            <person name="Nowell W R."/>
        </authorList>
    </citation>
    <scope>NUCLEOTIDE SEQUENCE</scope>
</reference>
<dbReference type="EMBL" id="CAJNOL010001979">
    <property type="protein sequence ID" value="CAF1445573.1"/>
    <property type="molecule type" value="Genomic_DNA"/>
</dbReference>
<dbReference type="Pfam" id="PF00292">
    <property type="entry name" value="PAX"/>
    <property type="match status" value="1"/>
</dbReference>
<evidence type="ECO:0000259" key="13">
    <source>
        <dbReference type="PROSITE" id="PS51057"/>
    </source>
</evidence>
<keyword evidence="6 9" id="KW-0238">DNA-binding</keyword>
<evidence type="ECO:0000256" key="1">
    <source>
        <dbReference type="ARBA" id="ARBA00004123"/>
    </source>
</evidence>
<evidence type="ECO:0000313" key="16">
    <source>
        <dbReference type="EMBL" id="CAF1445573.1"/>
    </source>
</evidence>
<dbReference type="EMBL" id="CAJNOH010001157">
    <property type="protein sequence ID" value="CAF1183249.1"/>
    <property type="molecule type" value="Genomic_DNA"/>
</dbReference>
<organism evidence="14 17">
    <name type="scientific">Rotaria sordida</name>
    <dbReference type="NCBI Taxonomy" id="392033"/>
    <lineage>
        <taxon>Eukaryota</taxon>
        <taxon>Metazoa</taxon>
        <taxon>Spiralia</taxon>
        <taxon>Gnathifera</taxon>
        <taxon>Rotifera</taxon>
        <taxon>Eurotatoria</taxon>
        <taxon>Bdelloidea</taxon>
        <taxon>Philodinida</taxon>
        <taxon>Philodinidae</taxon>
        <taxon>Rotaria</taxon>
    </lineage>
</organism>
<dbReference type="InterPro" id="IPR001523">
    <property type="entry name" value="Paired_dom"/>
</dbReference>
<gene>
    <name evidence="16" type="ORF">JXQ802_LOCUS37272</name>
    <name evidence="14" type="ORF">PYM288_LOCUS23924</name>
    <name evidence="15" type="ORF">ZHD862_LOCUS23389</name>
</gene>
<evidence type="ECO:0000313" key="15">
    <source>
        <dbReference type="EMBL" id="CAF1211551.1"/>
    </source>
</evidence>
<dbReference type="PROSITE" id="PS50071">
    <property type="entry name" value="HOMEOBOX_2"/>
    <property type="match status" value="1"/>
</dbReference>
<comment type="similarity">
    <text evidence="2">Belongs to the paired homeobox family.</text>
</comment>
<dbReference type="AlphaFoldDB" id="A0A814V291"/>
<feature type="region of interest" description="Disordered" evidence="11">
    <location>
        <begin position="146"/>
        <end position="170"/>
    </location>
</feature>
<comment type="caution">
    <text evidence="14">The sequence shown here is derived from an EMBL/GenBank/DDBJ whole genome shotgun (WGS) entry which is preliminary data.</text>
</comment>
<dbReference type="SMART" id="SM00351">
    <property type="entry name" value="PAX"/>
    <property type="match status" value="1"/>
</dbReference>
<dbReference type="Proteomes" id="UP000663864">
    <property type="component" value="Unassembled WGS sequence"/>
</dbReference>
<dbReference type="Proteomes" id="UP000663870">
    <property type="component" value="Unassembled WGS sequence"/>
</dbReference>
<feature type="compositionally biased region" description="Basic and acidic residues" evidence="11">
    <location>
        <begin position="161"/>
        <end position="170"/>
    </location>
</feature>
<accession>A0A814V291</accession>
<comment type="subcellular location">
    <subcellularLocation>
        <location evidence="1 9 10">Nucleus</location>
    </subcellularLocation>
</comment>
<dbReference type="PANTHER" id="PTHR45636">
    <property type="entry name" value="PAIRED BOX PROTEIN PAX-6-RELATED-RELATED"/>
    <property type="match status" value="1"/>
</dbReference>
<dbReference type="Gene3D" id="1.10.10.60">
    <property type="entry name" value="Homeodomain-like"/>
    <property type="match status" value="1"/>
</dbReference>
<proteinExistence type="inferred from homology"/>
<dbReference type="PROSITE" id="PS51057">
    <property type="entry name" value="PAIRED_2"/>
    <property type="match status" value="1"/>
</dbReference>
<dbReference type="Pfam" id="PF00046">
    <property type="entry name" value="Homeodomain"/>
    <property type="match status" value="1"/>
</dbReference>
<evidence type="ECO:0000256" key="6">
    <source>
        <dbReference type="ARBA" id="ARBA00023125"/>
    </source>
</evidence>
<dbReference type="FunFam" id="1.10.10.10:FF:000003">
    <property type="entry name" value="Paired box protein Pax-6"/>
    <property type="match status" value="1"/>
</dbReference>
<keyword evidence="8 9" id="KW-0539">Nucleus</keyword>
<evidence type="ECO:0000256" key="2">
    <source>
        <dbReference type="ARBA" id="ARBA00005733"/>
    </source>
</evidence>
<dbReference type="InterPro" id="IPR001356">
    <property type="entry name" value="HD"/>
</dbReference>
<evidence type="ECO:0000256" key="4">
    <source>
        <dbReference type="ARBA" id="ARBA00022724"/>
    </source>
</evidence>
<evidence type="ECO:0000256" key="9">
    <source>
        <dbReference type="PROSITE-ProRule" id="PRU00108"/>
    </source>
</evidence>
<feature type="domain" description="Paired" evidence="13">
    <location>
        <begin position="13"/>
        <end position="139"/>
    </location>
</feature>
<keyword evidence="7" id="KW-0804">Transcription</keyword>
<evidence type="ECO:0000256" key="7">
    <source>
        <dbReference type="ARBA" id="ARBA00023163"/>
    </source>
</evidence>
<keyword evidence="18" id="KW-1185">Reference proteome</keyword>
<sequence>MDIHNDLLRSNKGHTEVNQLEDLFVNGSPLPDSSRTRIIELAHNGMHLCDISRCLQVSNSCVSEVLAHYYETGSIKPRTIEGSKSHVVEADVVEKIAQYKCETPSIFAWEICYRLLVENICNSENVPSVSSINKVLRNLKSKSIDTETSSNTYSTSEDSNSENKHQINDINHGHHQDIGVMKFRQEQIDALEQAFTCTHYPDVYSREKLAQKIRLPEAKIQV</sequence>
<dbReference type="CDD" id="cd00086">
    <property type="entry name" value="homeodomain"/>
    <property type="match status" value="1"/>
</dbReference>
<evidence type="ECO:0000256" key="5">
    <source>
        <dbReference type="ARBA" id="ARBA00023015"/>
    </source>
</evidence>
<protein>
    <submittedName>
        <fullName evidence="14">Uncharacterized protein</fullName>
    </submittedName>
</protein>